<evidence type="ECO:0000256" key="14">
    <source>
        <dbReference type="RuleBase" id="RU363096"/>
    </source>
</evidence>
<dbReference type="SUPFAM" id="SSF81901">
    <property type="entry name" value="HCP-like"/>
    <property type="match status" value="1"/>
</dbReference>
<evidence type="ECO:0000256" key="2">
    <source>
        <dbReference type="ARBA" id="ARBA00006500"/>
    </source>
</evidence>
<comment type="subcellular location">
    <subcellularLocation>
        <location evidence="1 14">Plastid</location>
        <location evidence="1 14">Chloroplast</location>
    </subcellularLocation>
</comment>
<feature type="repeat" description="PPR" evidence="13">
    <location>
        <begin position="555"/>
        <end position="589"/>
    </location>
</feature>
<dbReference type="InterPro" id="IPR002864">
    <property type="entry name" value="Acyl-ACP_thioesterase_NHD"/>
</dbReference>
<evidence type="ECO:0000256" key="9">
    <source>
        <dbReference type="ARBA" id="ARBA00022832"/>
    </source>
</evidence>
<accession>A0AA89ANC4</accession>
<evidence type="ECO:0000313" key="18">
    <source>
        <dbReference type="Proteomes" id="UP001188597"/>
    </source>
</evidence>
<feature type="domain" description="Acyl-ACP thioesterase N-terminal hotdog" evidence="15">
    <location>
        <begin position="1248"/>
        <end position="1382"/>
    </location>
</feature>
<dbReference type="Proteomes" id="UP001188597">
    <property type="component" value="Unassembled WGS sequence"/>
</dbReference>
<evidence type="ECO:0000256" key="4">
    <source>
        <dbReference type="ARBA" id="ARBA00022516"/>
    </source>
</evidence>
<evidence type="ECO:0000259" key="16">
    <source>
        <dbReference type="Pfam" id="PF20791"/>
    </source>
</evidence>
<dbReference type="Pfam" id="PF20431">
    <property type="entry name" value="E_motif"/>
    <property type="match status" value="1"/>
</dbReference>
<dbReference type="InterPro" id="IPR029069">
    <property type="entry name" value="HotDog_dom_sf"/>
</dbReference>
<feature type="repeat" description="PPR" evidence="13">
    <location>
        <begin position="345"/>
        <end position="379"/>
    </location>
</feature>
<evidence type="ECO:0000256" key="13">
    <source>
        <dbReference type="PROSITE-ProRule" id="PRU00708"/>
    </source>
</evidence>
<dbReference type="SUPFAM" id="SSF54637">
    <property type="entry name" value="Thioesterase/thiol ester dehydrase-isomerase"/>
    <property type="match status" value="2"/>
</dbReference>
<evidence type="ECO:0000256" key="6">
    <source>
        <dbReference type="ARBA" id="ARBA00022640"/>
    </source>
</evidence>
<dbReference type="InterPro" id="IPR002885">
    <property type="entry name" value="PPR_rpt"/>
</dbReference>
<dbReference type="FunFam" id="1.25.40.10:FF:000184">
    <property type="entry name" value="Pentatricopeptide repeat-containing protein, chloroplastic"/>
    <property type="match status" value="1"/>
</dbReference>
<protein>
    <recommendedName>
        <fullName evidence="14">Acyl-[acyl-carrier-protein] hydrolase</fullName>
        <ecNumber evidence="14">3.1.2.-</ecNumber>
    </recommendedName>
</protein>
<dbReference type="InterPro" id="IPR046848">
    <property type="entry name" value="E_motif"/>
</dbReference>
<dbReference type="CDD" id="cd00586">
    <property type="entry name" value="4HBT"/>
    <property type="match status" value="1"/>
</dbReference>
<evidence type="ECO:0000256" key="8">
    <source>
        <dbReference type="ARBA" id="ARBA00022801"/>
    </source>
</evidence>
<feature type="domain" description="Acyl-ACP thioesterase-like C-terminal" evidence="16">
    <location>
        <begin position="1406"/>
        <end position="1482"/>
    </location>
</feature>
<dbReference type="PANTHER" id="PTHR46128:SF356">
    <property type="entry name" value="PENTACOTRIPEPTIDE-REPEAT REGION OF PRORP DOMAIN-CONTAINING PROTEIN"/>
    <property type="match status" value="1"/>
</dbReference>
<evidence type="ECO:0000313" key="17">
    <source>
        <dbReference type="EMBL" id="KAK3008865.1"/>
    </source>
</evidence>
<feature type="repeat" description="PPR" evidence="13">
    <location>
        <begin position="940"/>
        <end position="974"/>
    </location>
</feature>
<dbReference type="InterPro" id="IPR049427">
    <property type="entry name" value="Acyl-ACP_TE_C"/>
</dbReference>
<evidence type="ECO:0000256" key="7">
    <source>
        <dbReference type="ARBA" id="ARBA00022737"/>
    </source>
</evidence>
<feature type="repeat" description="PPR" evidence="13">
    <location>
        <begin position="838"/>
        <end position="872"/>
    </location>
</feature>
<keyword evidence="11 14" id="KW-0443">Lipid metabolism</keyword>
<feature type="repeat" description="PPR" evidence="13">
    <location>
        <begin position="240"/>
        <end position="274"/>
    </location>
</feature>
<keyword evidence="10" id="KW-0809">Transit peptide</keyword>
<dbReference type="GO" id="GO:0016790">
    <property type="term" value="F:thiolester hydrolase activity"/>
    <property type="evidence" value="ECO:0007669"/>
    <property type="project" value="InterPro"/>
</dbReference>
<dbReference type="Gene3D" id="3.10.129.10">
    <property type="entry name" value="Hotdog Thioesterase"/>
    <property type="match status" value="1"/>
</dbReference>
<name>A0AA89ANC4_9ASTE</name>
<keyword evidence="5 14" id="KW-0150">Chloroplast</keyword>
<dbReference type="Pfam" id="PF01535">
    <property type="entry name" value="PPR"/>
    <property type="match status" value="4"/>
</dbReference>
<keyword evidence="4 14" id="KW-0444">Lipid biosynthesis</keyword>
<evidence type="ECO:0000259" key="15">
    <source>
        <dbReference type="Pfam" id="PF01643"/>
    </source>
</evidence>
<organism evidence="17 18">
    <name type="scientific">Escallonia herrerae</name>
    <dbReference type="NCBI Taxonomy" id="1293975"/>
    <lineage>
        <taxon>Eukaryota</taxon>
        <taxon>Viridiplantae</taxon>
        <taxon>Streptophyta</taxon>
        <taxon>Embryophyta</taxon>
        <taxon>Tracheophyta</taxon>
        <taxon>Spermatophyta</taxon>
        <taxon>Magnoliopsida</taxon>
        <taxon>eudicotyledons</taxon>
        <taxon>Gunneridae</taxon>
        <taxon>Pentapetalae</taxon>
        <taxon>asterids</taxon>
        <taxon>campanulids</taxon>
        <taxon>Escalloniales</taxon>
        <taxon>Escalloniaceae</taxon>
        <taxon>Escallonia</taxon>
    </lineage>
</organism>
<reference evidence="17" key="1">
    <citation type="submission" date="2022-12" db="EMBL/GenBank/DDBJ databases">
        <title>Draft genome assemblies for two species of Escallonia (Escalloniales).</title>
        <authorList>
            <person name="Chanderbali A."/>
            <person name="Dervinis C."/>
            <person name="Anghel I."/>
            <person name="Soltis D."/>
            <person name="Soltis P."/>
            <person name="Zapata F."/>
        </authorList>
    </citation>
    <scope>NUCLEOTIDE SEQUENCE</scope>
    <source>
        <strain evidence="17">UCBG64.0493</strain>
        <tissue evidence="17">Leaf</tissue>
    </source>
</reference>
<keyword evidence="6 14" id="KW-0934">Plastid</keyword>
<evidence type="ECO:0000256" key="5">
    <source>
        <dbReference type="ARBA" id="ARBA00022528"/>
    </source>
</evidence>
<sequence length="1553" mass="176660">MTLYVLRAPAKSISRRTSFQYYSILKVRFIFSSPSVEPTHTPTTPKNAPFQETYFRNLIFKTIQETPFAFTNRHWVISDQFDPIILDPELFVRVLNSIRVRPRIALRFFRWVESQLGQTCPTLAYCSILDILVEHNMMSSAYWVMERVISLNVHGIVDVLIDGYVSAEVSVRLLDLLLWVYAKNNMVEQCLWVFDKMVRNDFLPDGRNCNRILRILRDKGLVVRAEDVYRVMGEYRIKPTIFTYNIMLDLFCKQGEVQRALELLSEMQTRGCSPNDITYNVLINGLSKKGEFEQARGMIRKMLDTGLKVSAYTYNPLICGYCDKGMLAEALALREEMVVRGTFPTVSTYNTLMYGLCRRGRVTDARKEFFGMLAKNLVPDIMSYNILIYGYCLLENTTQAIVLLHELRCRNLFPSVVTFNTLLHGLCRRGDLENAKQLKDKMINHGVLSDVVTYTILINGSFKAGDLPLANELFDQMLDKGLKPDHFAYTSRIICELKRGDASRAISLQEEMLAKGFPPNIVTYNVFVNGFSKLGNLEEAFELLQKMVGYGFVPDHVTYTSVIHAHLKIGNLKNARELFYEMLAEGLYPTVDEAANNAICLEFKEAKISPYLFTNPDCHRVDVESSYLLTYDQLNQWPICIRLPRPGNALAISKIHLKHEAALEISKLRMNWVDWWPSISSKILAFYALSEAGDINYAQAVYTRIPIPTIYDFNSMIMGYSKTSNPEKGLEIYAQMRRQCIQPNARTFPVLTKACDSECLLSQVHSQITKHGYACDVYLTSSFVCCYAKFGAVKQARQVFEESTYRNVVCYASLISSYCGNGLVDEARHVFDEMPRRENVCYSAMVSGYVSNGRFMEAIKLFRELRRCGNVSPNQSLFTSVLNACASVGAFDEGKYVHSYVDENALVYELKLGTALIDFYAKCGCAETAWETFNKMPSKDVTTWSAMILGLATNGKNDLALELFEEMQRAGPKPNAITFVGILSACNHERLVNEAWRLFGLMGKVYGISPVIEHYGCLVDLLARAGQIKQAEILIKSMPIEPDGAIWGSLLNGCLLHGYVELGERVGKLLIELEPQHSGRYVLLANMYATKGSWEGVMRLRKMMKDRQVATMAGWSFIEIDGIVHRFIVDDKSHCQSGNIYRILIQLNMELVSSFHTLEVTLLQSKPEEGDDPNKQKLNRIKVNGTSSMSTTKIAEFLSHKVAVATTLAPAPENGSIPNKDQTRQNIPTKKQFVDPYRQGLIIEEGVGYRQTVVIRSYEVGADKTATLESILNLLQETALNHVWMSGLLGDGFGATHGMMRNNLIWVVSRMQVQVDHYPIWGEVVEIDTWVSASGKNGMRRDWLIRCHATGIVYARATSTWVMMNKETRRLSKMPDEVRAEISPWFIEKQAIEEDFQEKIEKLDDKAKYVNSNLKPRRSDLDMNYHVNNVKYVRWMLETIPDQFLEDHQLSNITLEYRKECGSSDTVQSLCEPQDDAILKEGVQHNNNVNLLKVYSLASGILEGNGILMKSLNDKRPLNYTHLLQVKGERKNEEIVRGRTTWKKKQSTAPFSM</sequence>
<dbReference type="NCBIfam" id="TIGR00756">
    <property type="entry name" value="PPR"/>
    <property type="match status" value="13"/>
</dbReference>
<dbReference type="InterPro" id="IPR050872">
    <property type="entry name" value="PPR_P_subfamily"/>
</dbReference>
<feature type="repeat" description="PPR" evidence="13">
    <location>
        <begin position="520"/>
        <end position="554"/>
    </location>
</feature>
<feature type="repeat" description="PPR" evidence="13">
    <location>
        <begin position="275"/>
        <end position="309"/>
    </location>
</feature>
<dbReference type="GO" id="GO:0006633">
    <property type="term" value="P:fatty acid biosynthetic process"/>
    <property type="evidence" value="ECO:0007669"/>
    <property type="project" value="UniProtKB-KW"/>
</dbReference>
<comment type="caution">
    <text evidence="17">The sequence shown here is derived from an EMBL/GenBank/DDBJ whole genome shotgun (WGS) entry which is preliminary data.</text>
</comment>
<comment type="similarity">
    <text evidence="2 14">Belongs to the acyl-ACP thioesterase family.</text>
</comment>
<dbReference type="PROSITE" id="PS51375">
    <property type="entry name" value="PPR"/>
    <property type="match status" value="15"/>
</dbReference>
<keyword evidence="9 14" id="KW-0276">Fatty acid metabolism</keyword>
<evidence type="ECO:0000256" key="12">
    <source>
        <dbReference type="ARBA" id="ARBA00023160"/>
    </source>
</evidence>
<keyword evidence="8 14" id="KW-0378">Hydrolase</keyword>
<dbReference type="Pfam" id="PF12854">
    <property type="entry name" value="PPR_1"/>
    <property type="match status" value="1"/>
</dbReference>
<feature type="repeat" description="PPR" evidence="13">
    <location>
        <begin position="170"/>
        <end position="204"/>
    </location>
</feature>
<dbReference type="InterPro" id="IPR011990">
    <property type="entry name" value="TPR-like_helical_dom_sf"/>
</dbReference>
<evidence type="ECO:0000256" key="1">
    <source>
        <dbReference type="ARBA" id="ARBA00004229"/>
    </source>
</evidence>
<keyword evidence="7" id="KW-0677">Repeat</keyword>
<feature type="repeat" description="PPR" evidence="13">
    <location>
        <begin position="807"/>
        <end position="837"/>
    </location>
</feature>
<comment type="function">
    <text evidence="14">Plays an essential role in chain termination during de novo fatty acid synthesis.</text>
</comment>
<evidence type="ECO:0000256" key="11">
    <source>
        <dbReference type="ARBA" id="ARBA00023098"/>
    </source>
</evidence>
<evidence type="ECO:0000256" key="10">
    <source>
        <dbReference type="ARBA" id="ARBA00022946"/>
    </source>
</evidence>
<feature type="repeat" description="PPR" evidence="13">
    <location>
        <begin position="485"/>
        <end position="519"/>
    </location>
</feature>
<feature type="repeat" description="PPR" evidence="13">
    <location>
        <begin position="380"/>
        <end position="414"/>
    </location>
</feature>
<dbReference type="EC" id="3.1.2.-" evidence="14"/>
<keyword evidence="18" id="KW-1185">Reference proteome</keyword>
<comment type="similarity">
    <text evidence="3">Belongs to the PPR family. P subfamily.</text>
</comment>
<feature type="repeat" description="PPR" evidence="13">
    <location>
        <begin position="450"/>
        <end position="484"/>
    </location>
</feature>
<dbReference type="FunFam" id="3.10.129.10:FF:000014">
    <property type="entry name" value="Acyl-[acyl-carrier-protein] hydrolase"/>
    <property type="match status" value="1"/>
</dbReference>
<dbReference type="GO" id="GO:0009507">
    <property type="term" value="C:chloroplast"/>
    <property type="evidence" value="ECO:0007669"/>
    <property type="project" value="UniProtKB-SubCell"/>
</dbReference>
<dbReference type="PANTHER" id="PTHR46128">
    <property type="entry name" value="MITOCHONDRIAL GROUP I INTRON SPLICING FACTOR CCM1"/>
    <property type="match status" value="1"/>
</dbReference>
<proteinExistence type="inferred from homology"/>
<evidence type="ECO:0000256" key="3">
    <source>
        <dbReference type="ARBA" id="ARBA00007626"/>
    </source>
</evidence>
<gene>
    <name evidence="17" type="ORF">RJ639_014192</name>
</gene>
<feature type="repeat" description="PPR" evidence="13">
    <location>
        <begin position="310"/>
        <end position="344"/>
    </location>
</feature>
<feature type="repeat" description="PPR" evidence="13">
    <location>
        <begin position="415"/>
        <end position="449"/>
    </location>
</feature>
<dbReference type="EMBL" id="JAVXUP010001710">
    <property type="protein sequence ID" value="KAK3008865.1"/>
    <property type="molecule type" value="Genomic_DNA"/>
</dbReference>
<dbReference type="Gene3D" id="1.25.40.10">
    <property type="entry name" value="Tetratricopeptide repeat domain"/>
    <property type="match status" value="7"/>
</dbReference>
<dbReference type="Pfam" id="PF01643">
    <property type="entry name" value="Acyl-ACP_TE"/>
    <property type="match status" value="1"/>
</dbReference>
<keyword evidence="12 14" id="KW-0275">Fatty acid biosynthesis</keyword>
<feature type="repeat" description="PPR" evidence="13">
    <location>
        <begin position="709"/>
        <end position="743"/>
    </location>
</feature>
<dbReference type="Pfam" id="PF20791">
    <property type="entry name" value="Acyl-ACP_TE_C"/>
    <property type="match status" value="1"/>
</dbReference>
<dbReference type="Pfam" id="PF13041">
    <property type="entry name" value="PPR_2"/>
    <property type="match status" value="5"/>
</dbReference>